<dbReference type="PANTHER" id="PTHR30537">
    <property type="entry name" value="HTH-TYPE TRANSCRIPTIONAL REGULATOR"/>
    <property type="match status" value="1"/>
</dbReference>
<protein>
    <submittedName>
        <fullName evidence="6">LysR family transcriptional regulator</fullName>
    </submittedName>
</protein>
<reference evidence="6" key="1">
    <citation type="submission" date="2018-09" db="EMBL/GenBank/DDBJ databases">
        <title>Genome sequencing and analysis.</title>
        <authorList>
            <person name="Huang Y.-T."/>
        </authorList>
    </citation>
    <scope>NUCLEOTIDE SEQUENCE</scope>
    <source>
        <strain evidence="6">HIDE</strain>
    </source>
</reference>
<dbReference type="InterPro" id="IPR058163">
    <property type="entry name" value="LysR-type_TF_proteobact-type"/>
</dbReference>
<keyword evidence="4" id="KW-0804">Transcription</keyword>
<evidence type="ECO:0000256" key="2">
    <source>
        <dbReference type="ARBA" id="ARBA00023015"/>
    </source>
</evidence>
<evidence type="ECO:0000313" key="6">
    <source>
        <dbReference type="EMBL" id="QQO83993.1"/>
    </source>
</evidence>
<gene>
    <name evidence="6" type="ORF">D7032_12420</name>
</gene>
<dbReference type="InterPro" id="IPR005119">
    <property type="entry name" value="LysR_subst-bd"/>
</dbReference>
<keyword evidence="2" id="KW-0805">Transcription regulation</keyword>
<dbReference type="PRINTS" id="PR00039">
    <property type="entry name" value="HTHLYSR"/>
</dbReference>
<organism evidence="6">
    <name type="scientific">Shewanella algae</name>
    <dbReference type="NCBI Taxonomy" id="38313"/>
    <lineage>
        <taxon>Bacteria</taxon>
        <taxon>Pseudomonadati</taxon>
        <taxon>Pseudomonadota</taxon>
        <taxon>Gammaproteobacteria</taxon>
        <taxon>Alteromonadales</taxon>
        <taxon>Shewanellaceae</taxon>
        <taxon>Shewanella</taxon>
    </lineage>
</organism>
<dbReference type="FunFam" id="1.10.10.10:FF:000001">
    <property type="entry name" value="LysR family transcriptional regulator"/>
    <property type="match status" value="1"/>
</dbReference>
<dbReference type="InterPro" id="IPR036390">
    <property type="entry name" value="WH_DNA-bd_sf"/>
</dbReference>
<dbReference type="SUPFAM" id="SSF46785">
    <property type="entry name" value="Winged helix' DNA-binding domain"/>
    <property type="match status" value="1"/>
</dbReference>
<dbReference type="GO" id="GO:0003700">
    <property type="term" value="F:DNA-binding transcription factor activity"/>
    <property type="evidence" value="ECO:0007669"/>
    <property type="project" value="InterPro"/>
</dbReference>
<dbReference type="PROSITE" id="PS50931">
    <property type="entry name" value="HTH_LYSR"/>
    <property type="match status" value="1"/>
</dbReference>
<name>A0A7T8IQ80_9GAMM</name>
<dbReference type="CDD" id="cd08422">
    <property type="entry name" value="PBP2_CrgA_like"/>
    <property type="match status" value="1"/>
</dbReference>
<sequence>MMFTNIKRIHTFITVVNSGSFTKAAEQLFISKAMVSVHIKSLEDSLNVPLLIRNSRGFIMTEAGELLYNDFQNIFSDIYSSLGNVVEKHNSLTGHLRISSTVEFGDAFLIPLIGKFCHIHPELNISFHADSSLNKLVNEKIDLAVRLGTLDDSALKSRKLGCFSIMIVCSATWLAQNPLSSLEDLKTAPWIANSNLKTPNQWTLRNGDGQAFKLKFSAKFSANSSIAIRSMVQSSLGIAILPEWVIKQQLQDGEFVTLFPDWRLPKQDISVVFTGDHRVRRHCRSLIDYLVENSHF</sequence>
<dbReference type="Pfam" id="PF00126">
    <property type="entry name" value="HTH_1"/>
    <property type="match status" value="1"/>
</dbReference>
<dbReference type="GO" id="GO:0043565">
    <property type="term" value="F:sequence-specific DNA binding"/>
    <property type="evidence" value="ECO:0007669"/>
    <property type="project" value="TreeGrafter"/>
</dbReference>
<evidence type="ECO:0000256" key="3">
    <source>
        <dbReference type="ARBA" id="ARBA00023125"/>
    </source>
</evidence>
<proteinExistence type="inferred from homology"/>
<keyword evidence="3" id="KW-0238">DNA-binding</keyword>
<dbReference type="InterPro" id="IPR000847">
    <property type="entry name" value="LysR_HTH_N"/>
</dbReference>
<accession>A0A7T8IQ80</accession>
<dbReference type="SUPFAM" id="SSF53850">
    <property type="entry name" value="Periplasmic binding protein-like II"/>
    <property type="match status" value="1"/>
</dbReference>
<dbReference type="Pfam" id="PF03466">
    <property type="entry name" value="LysR_substrate"/>
    <property type="match status" value="1"/>
</dbReference>
<dbReference type="InterPro" id="IPR036388">
    <property type="entry name" value="WH-like_DNA-bd_sf"/>
</dbReference>
<dbReference type="PANTHER" id="PTHR30537:SF66">
    <property type="entry name" value="IRON-REGULATED VIRULENCE REGULATORY PROTEIN IRGB"/>
    <property type="match status" value="1"/>
</dbReference>
<evidence type="ECO:0000256" key="1">
    <source>
        <dbReference type="ARBA" id="ARBA00009437"/>
    </source>
</evidence>
<dbReference type="EMBL" id="CP032664">
    <property type="protein sequence ID" value="QQO83993.1"/>
    <property type="molecule type" value="Genomic_DNA"/>
</dbReference>
<dbReference type="RefSeq" id="WP_144379990.1">
    <property type="nucleotide sequence ID" value="NZ_AP024612.1"/>
</dbReference>
<dbReference type="AlphaFoldDB" id="A0A7T8IQ80"/>
<evidence type="ECO:0000259" key="5">
    <source>
        <dbReference type="PROSITE" id="PS50931"/>
    </source>
</evidence>
<dbReference type="Gene3D" id="1.10.10.10">
    <property type="entry name" value="Winged helix-like DNA-binding domain superfamily/Winged helix DNA-binding domain"/>
    <property type="match status" value="1"/>
</dbReference>
<comment type="similarity">
    <text evidence="1">Belongs to the LysR transcriptional regulatory family.</text>
</comment>
<dbReference type="GO" id="GO:0006351">
    <property type="term" value="P:DNA-templated transcription"/>
    <property type="evidence" value="ECO:0007669"/>
    <property type="project" value="TreeGrafter"/>
</dbReference>
<dbReference type="Gene3D" id="3.40.190.290">
    <property type="match status" value="1"/>
</dbReference>
<feature type="domain" description="HTH lysR-type" evidence="5">
    <location>
        <begin position="4"/>
        <end position="61"/>
    </location>
</feature>
<evidence type="ECO:0000256" key="4">
    <source>
        <dbReference type="ARBA" id="ARBA00023163"/>
    </source>
</evidence>